<dbReference type="Gene3D" id="3.30.460.40">
    <property type="match status" value="1"/>
</dbReference>
<sequence length="195" mass="22703">MKLLEPLLPSISTIHSRLQQAHEVRWLIGGSCGLLLHNVDIGRNPRDLDIYIDQKDVHAVHALLQPYAIDSPTYSETPIYASILSHYHIDGHTVEIVGDFKVSAHASLYQIEIEYLWDHHPNTAIVEDRMVHLMPLAHEFLFNVLRNRPDRYEPILRTMQGQPDVHMPALEDLLIRNQWGLDFQEKLKELLDWQR</sequence>
<comment type="caution">
    <text evidence="1">The sequence shown here is derived from an EMBL/GenBank/DDBJ whole genome shotgun (WGS) entry which is preliminary data.</text>
</comment>
<name>A0A1C0ZWN0_9BACL</name>
<proteinExistence type="predicted"/>
<dbReference type="AlphaFoldDB" id="A0A1C0ZWN0"/>
<dbReference type="Pfam" id="PF10706">
    <property type="entry name" value="Aminoglyc_resit"/>
    <property type="match status" value="1"/>
</dbReference>
<accession>A0A1C0ZWN0</accession>
<evidence type="ECO:0000313" key="1">
    <source>
        <dbReference type="EMBL" id="OCT12521.1"/>
    </source>
</evidence>
<dbReference type="STRING" id="512399.A8709_32375"/>
<dbReference type="InterPro" id="IPR043519">
    <property type="entry name" value="NT_sf"/>
</dbReference>
<evidence type="ECO:0000313" key="2">
    <source>
        <dbReference type="Proteomes" id="UP000093309"/>
    </source>
</evidence>
<dbReference type="Proteomes" id="UP000093309">
    <property type="component" value="Unassembled WGS sequence"/>
</dbReference>
<dbReference type="EMBL" id="LYPC01000027">
    <property type="protein sequence ID" value="OCT12521.1"/>
    <property type="molecule type" value="Genomic_DNA"/>
</dbReference>
<organism evidence="1 2">
    <name type="scientific">Paenibacillus pectinilyticus</name>
    <dbReference type="NCBI Taxonomy" id="512399"/>
    <lineage>
        <taxon>Bacteria</taxon>
        <taxon>Bacillati</taxon>
        <taxon>Bacillota</taxon>
        <taxon>Bacilli</taxon>
        <taxon>Bacillales</taxon>
        <taxon>Paenibacillaceae</taxon>
        <taxon>Paenibacillus</taxon>
    </lineage>
</organism>
<keyword evidence="2" id="KW-1185">Reference proteome</keyword>
<reference evidence="2" key="1">
    <citation type="submission" date="2016-05" db="EMBL/GenBank/DDBJ databases">
        <title>Paenibacillus oryzae. sp. nov., isolated from the rice root.</title>
        <authorList>
            <person name="Zhang J."/>
            <person name="Zhang X."/>
        </authorList>
    </citation>
    <scope>NUCLEOTIDE SEQUENCE [LARGE SCALE GENOMIC DNA]</scope>
    <source>
        <strain evidence="2">KCTC13222</strain>
    </source>
</reference>
<protein>
    <submittedName>
        <fullName evidence="1">Uncharacterized protein</fullName>
    </submittedName>
</protein>
<dbReference type="InterPro" id="IPR019646">
    <property type="entry name" value="Aminoglyc_AdlTrfase"/>
</dbReference>
<dbReference type="SUPFAM" id="SSF81301">
    <property type="entry name" value="Nucleotidyltransferase"/>
    <property type="match status" value="1"/>
</dbReference>
<gene>
    <name evidence="1" type="ORF">A8709_32375</name>
</gene>